<comment type="caution">
    <text evidence="1">The sequence shown here is derived from an EMBL/GenBank/DDBJ whole genome shotgun (WGS) entry which is preliminary data.</text>
</comment>
<gene>
    <name evidence="1" type="ORF">DFR71_6224</name>
</gene>
<dbReference type="STRING" id="1210063.GCA_001612665_05805"/>
<name>A0A4R1FAW6_9NOCA</name>
<organism evidence="1 2">
    <name type="scientific">Nocardia alba</name>
    <dbReference type="NCBI Taxonomy" id="225051"/>
    <lineage>
        <taxon>Bacteria</taxon>
        <taxon>Bacillati</taxon>
        <taxon>Actinomycetota</taxon>
        <taxon>Actinomycetes</taxon>
        <taxon>Mycobacteriales</taxon>
        <taxon>Nocardiaceae</taxon>
        <taxon>Nocardia</taxon>
    </lineage>
</organism>
<sequence>MASAEKVAHRLRALPNLDHYEIHVGSLTSNHIDRTIAIRTASAVITGPLASISESLIEGGARVLLRIRTDSTIGELTLGLHPAHLITVLPPHHTLTVAIAPKPKPDC</sequence>
<dbReference type="OrthoDB" id="2111978at2"/>
<accession>A0A4R1FAW6</accession>
<keyword evidence="2" id="KW-1185">Reference proteome</keyword>
<reference evidence="1 2" key="1">
    <citation type="submission" date="2019-03" db="EMBL/GenBank/DDBJ databases">
        <title>Genomic Encyclopedia of Type Strains, Phase IV (KMG-IV): sequencing the most valuable type-strain genomes for metagenomic binning, comparative biology and taxonomic classification.</title>
        <authorList>
            <person name="Goeker M."/>
        </authorList>
    </citation>
    <scope>NUCLEOTIDE SEQUENCE [LARGE SCALE GENOMIC DNA]</scope>
    <source>
        <strain evidence="1 2">DSM 44684</strain>
    </source>
</reference>
<protein>
    <submittedName>
        <fullName evidence="1">Uncharacterized protein</fullName>
    </submittedName>
</protein>
<dbReference type="AlphaFoldDB" id="A0A4R1FAW6"/>
<evidence type="ECO:0000313" key="2">
    <source>
        <dbReference type="Proteomes" id="UP000294856"/>
    </source>
</evidence>
<evidence type="ECO:0000313" key="1">
    <source>
        <dbReference type="EMBL" id="TCJ89934.1"/>
    </source>
</evidence>
<proteinExistence type="predicted"/>
<dbReference type="RefSeq" id="WP_067458302.1">
    <property type="nucleotide sequence ID" value="NZ_SMFR01000008.1"/>
</dbReference>
<dbReference type="Proteomes" id="UP000294856">
    <property type="component" value="Unassembled WGS sequence"/>
</dbReference>
<dbReference type="EMBL" id="SMFR01000008">
    <property type="protein sequence ID" value="TCJ89934.1"/>
    <property type="molecule type" value="Genomic_DNA"/>
</dbReference>